<organism evidence="1 2">
    <name type="scientific">Parelaphostrongylus tenuis</name>
    <name type="common">Meningeal worm</name>
    <dbReference type="NCBI Taxonomy" id="148309"/>
    <lineage>
        <taxon>Eukaryota</taxon>
        <taxon>Metazoa</taxon>
        <taxon>Ecdysozoa</taxon>
        <taxon>Nematoda</taxon>
        <taxon>Chromadorea</taxon>
        <taxon>Rhabditida</taxon>
        <taxon>Rhabditina</taxon>
        <taxon>Rhabditomorpha</taxon>
        <taxon>Strongyloidea</taxon>
        <taxon>Metastrongylidae</taxon>
        <taxon>Parelaphostrongylus</taxon>
    </lineage>
</organism>
<proteinExistence type="predicted"/>
<reference evidence="1" key="1">
    <citation type="submission" date="2021-06" db="EMBL/GenBank/DDBJ databases">
        <title>Parelaphostrongylus tenuis whole genome reference sequence.</title>
        <authorList>
            <person name="Garwood T.J."/>
            <person name="Larsen P.A."/>
            <person name="Fountain-Jones N.M."/>
            <person name="Garbe J.R."/>
            <person name="Macchietto M.G."/>
            <person name="Kania S.A."/>
            <person name="Gerhold R.W."/>
            <person name="Richards J.E."/>
            <person name="Wolf T.M."/>
        </authorList>
    </citation>
    <scope>NUCLEOTIDE SEQUENCE</scope>
    <source>
        <strain evidence="1">MNPRO001-30</strain>
        <tissue evidence="1">Meninges</tissue>
    </source>
</reference>
<name>A0AAD5R4D5_PARTN</name>
<dbReference type="EMBL" id="JAHQIW010006470">
    <property type="protein sequence ID" value="KAJ1369249.1"/>
    <property type="molecule type" value="Genomic_DNA"/>
</dbReference>
<accession>A0AAD5R4D5</accession>
<protein>
    <submittedName>
        <fullName evidence="1">Uncharacterized protein</fullName>
    </submittedName>
</protein>
<dbReference type="AlphaFoldDB" id="A0AAD5R4D5"/>
<dbReference type="Proteomes" id="UP001196413">
    <property type="component" value="Unassembled WGS sequence"/>
</dbReference>
<evidence type="ECO:0000313" key="2">
    <source>
        <dbReference type="Proteomes" id="UP001196413"/>
    </source>
</evidence>
<sequence>MTPLRERCSGSRYVDNSGASECSSDELECVLATGMLSKLKTMLSYLSLLGHIPAHLTNTQILLDRLRNANPNNAYVLESCLYTNVIRRLAPDTNVSNDSALQATHELLIQH</sequence>
<keyword evidence="2" id="KW-1185">Reference proteome</keyword>
<comment type="caution">
    <text evidence="1">The sequence shown here is derived from an EMBL/GenBank/DDBJ whole genome shotgun (WGS) entry which is preliminary data.</text>
</comment>
<evidence type="ECO:0000313" key="1">
    <source>
        <dbReference type="EMBL" id="KAJ1369249.1"/>
    </source>
</evidence>
<gene>
    <name evidence="1" type="ORF">KIN20_030663</name>
</gene>